<evidence type="ECO:0000256" key="4">
    <source>
        <dbReference type="SAM" id="MobiDB-lite"/>
    </source>
</evidence>
<dbReference type="SMART" id="SM00360">
    <property type="entry name" value="RRM"/>
    <property type="match status" value="1"/>
</dbReference>
<proteinExistence type="predicted"/>
<dbReference type="FunFam" id="3.30.70.330:FF:000592">
    <property type="entry name" value="CUGBP Elav-like family member 4"/>
    <property type="match status" value="1"/>
</dbReference>
<dbReference type="PROSITE" id="PS50102">
    <property type="entry name" value="RRM"/>
    <property type="match status" value="1"/>
</dbReference>
<evidence type="ECO:0000259" key="5">
    <source>
        <dbReference type="PROSITE" id="PS50102"/>
    </source>
</evidence>
<dbReference type="PANTHER" id="PTHR24012">
    <property type="entry name" value="RNA BINDING PROTEIN"/>
    <property type="match status" value="1"/>
</dbReference>
<feature type="domain" description="RRM" evidence="5">
    <location>
        <begin position="25"/>
        <end position="119"/>
    </location>
</feature>
<keyword evidence="2 3" id="KW-0694">RNA-binding</keyword>
<name>A0AA35LM95_9SAUR</name>
<dbReference type="Pfam" id="PF00076">
    <property type="entry name" value="RRM_1"/>
    <property type="match status" value="1"/>
</dbReference>
<dbReference type="SUPFAM" id="SSF54928">
    <property type="entry name" value="RNA-binding domain, RBD"/>
    <property type="match status" value="1"/>
</dbReference>
<dbReference type="InterPro" id="IPR012677">
    <property type="entry name" value="Nucleotide-bd_a/b_plait_sf"/>
</dbReference>
<evidence type="ECO:0000313" key="6">
    <source>
        <dbReference type="EMBL" id="CAI5798890.1"/>
    </source>
</evidence>
<organism evidence="6 7">
    <name type="scientific">Podarcis lilfordi</name>
    <name type="common">Lilford's wall lizard</name>
    <dbReference type="NCBI Taxonomy" id="74358"/>
    <lineage>
        <taxon>Eukaryota</taxon>
        <taxon>Metazoa</taxon>
        <taxon>Chordata</taxon>
        <taxon>Craniata</taxon>
        <taxon>Vertebrata</taxon>
        <taxon>Euteleostomi</taxon>
        <taxon>Lepidosauria</taxon>
        <taxon>Squamata</taxon>
        <taxon>Bifurcata</taxon>
        <taxon>Unidentata</taxon>
        <taxon>Episquamata</taxon>
        <taxon>Laterata</taxon>
        <taxon>Lacertibaenia</taxon>
        <taxon>Lacertidae</taxon>
        <taxon>Podarcis</taxon>
    </lineage>
</organism>
<dbReference type="InterPro" id="IPR000504">
    <property type="entry name" value="RRM_dom"/>
</dbReference>
<evidence type="ECO:0000256" key="1">
    <source>
        <dbReference type="ARBA" id="ARBA00022737"/>
    </source>
</evidence>
<reference evidence="6" key="1">
    <citation type="submission" date="2022-12" db="EMBL/GenBank/DDBJ databases">
        <authorList>
            <person name="Alioto T."/>
            <person name="Alioto T."/>
            <person name="Gomez Garrido J."/>
        </authorList>
    </citation>
    <scope>NUCLEOTIDE SEQUENCE</scope>
</reference>
<dbReference type="InterPro" id="IPR035979">
    <property type="entry name" value="RBD_domain_sf"/>
</dbReference>
<dbReference type="AlphaFoldDB" id="A0AA35LM95"/>
<feature type="region of interest" description="Disordered" evidence="4">
    <location>
        <begin position="187"/>
        <end position="215"/>
    </location>
</feature>
<feature type="region of interest" description="Disordered" evidence="4">
    <location>
        <begin position="312"/>
        <end position="355"/>
    </location>
</feature>
<feature type="compositionally biased region" description="Polar residues" evidence="4">
    <location>
        <begin position="312"/>
        <end position="323"/>
    </location>
</feature>
<keyword evidence="7" id="KW-1185">Reference proteome</keyword>
<dbReference type="GO" id="GO:0003723">
    <property type="term" value="F:RNA binding"/>
    <property type="evidence" value="ECO:0007669"/>
    <property type="project" value="UniProtKB-UniRule"/>
</dbReference>
<feature type="compositionally biased region" description="Polar residues" evidence="4">
    <location>
        <begin position="330"/>
        <end position="355"/>
    </location>
</feature>
<keyword evidence="1" id="KW-0677">Repeat</keyword>
<gene>
    <name evidence="6" type="ORF">PODLI_1B033286</name>
</gene>
<protein>
    <submittedName>
        <fullName evidence="6">CUGBP Elav-like family member 4</fullName>
    </submittedName>
</protein>
<dbReference type="EMBL" id="OX395144">
    <property type="protein sequence ID" value="CAI5798890.1"/>
    <property type="molecule type" value="Genomic_DNA"/>
</dbReference>
<dbReference type="Gene3D" id="3.30.70.330">
    <property type="match status" value="1"/>
</dbReference>
<evidence type="ECO:0000256" key="3">
    <source>
        <dbReference type="PROSITE-ProRule" id="PRU00176"/>
    </source>
</evidence>
<sequence length="379" mass="41877">MSSGGGSGSGSGISEPEGMKDLDAIKLFVGQIPRNLEEKDLKPLFEQFGQIYELTVLKDRYTGMHKGCAFLTYCARDSAIKAQTALHEQKTLPGVSLGSLESLWVCSRDSSTEVYFAQRSAVSHLALKIPSAIIRQKPLLARYDIIPTRVFMDSMIHPLLLAGHGTEWTLSERSGVPRDIEPPLLEDIHPHRNWTHPTSPRALKKPTGASNSLTPPEERELLATFGDLPPREQQEIIDRLEVLNHQLIHVQKNGKVLPTLQDNSASFSESWFKGAGSLPYLSPAPKPMPPPLVGKTHRCLVEPGFAPQAGPSSQLLINFDSPSKSPPLRSVTQSSFHQNNSLPSNPSMPELESSYSLSSIDPTYSRYQYAEHPLYLCQH</sequence>
<dbReference type="Proteomes" id="UP001178461">
    <property type="component" value="Chromosome 18"/>
</dbReference>
<evidence type="ECO:0000313" key="7">
    <source>
        <dbReference type="Proteomes" id="UP001178461"/>
    </source>
</evidence>
<evidence type="ECO:0000256" key="2">
    <source>
        <dbReference type="ARBA" id="ARBA00022884"/>
    </source>
</evidence>
<accession>A0AA35LM95</accession>